<keyword evidence="3" id="KW-1185">Reference proteome</keyword>
<evidence type="ECO:0000313" key="2">
    <source>
        <dbReference type="EMBL" id="MBC5726231.1"/>
    </source>
</evidence>
<sequence>MSGFTMGCSHALRSKGLSLAAKGLYLVISSFCGMPGWRLSKSQLVQFCESRYALEKAWHDLLEAGYLKHRFSQTGNSGAFVHTYDLLQLPEDSPAYQYAAPSGRTGGDCRFRPAGDTMRDFTRIPNAVLRSKTIPLAVKGLFGVVLHLTLIPHFHLNPEGVRAFCAERLKRFSSVWRALKISGLLKQHRYPTGQEDGFSYQYELLAEPDQETPYLTNHHADGTVSTVKTIAGYLSHAGKKLRALRPSCSKTAHRRGSNASVPSSAPARKAPYAPSQAEIEAVRRRIDAGRLEWQYDAKLVDMAAGALAEIENAPELTVSKRTVPLDERAPLASAFTYDDMSSFLRTKIDLSRAGNPAAYLRAVLLKWMQERASAGNQRAKPLSDWEQEWLERIKDVRCRRLAEEAGQKNTSTT</sequence>
<dbReference type="RefSeq" id="WP_107631667.1">
    <property type="nucleotide sequence ID" value="NZ_JACOPL010000012.1"/>
</dbReference>
<evidence type="ECO:0000313" key="3">
    <source>
        <dbReference type="Proteomes" id="UP000606499"/>
    </source>
</evidence>
<protein>
    <submittedName>
        <fullName evidence="2">Uncharacterized protein</fullName>
    </submittedName>
</protein>
<name>A0A923LXI9_9FIRM</name>
<feature type="region of interest" description="Disordered" evidence="1">
    <location>
        <begin position="247"/>
        <end position="274"/>
    </location>
</feature>
<organism evidence="2 3">
    <name type="scientific">Agathobaculum faecis</name>
    <dbReference type="NCBI Taxonomy" id="2763013"/>
    <lineage>
        <taxon>Bacteria</taxon>
        <taxon>Bacillati</taxon>
        <taxon>Bacillota</taxon>
        <taxon>Clostridia</taxon>
        <taxon>Eubacteriales</taxon>
        <taxon>Butyricicoccaceae</taxon>
        <taxon>Agathobaculum</taxon>
    </lineage>
</organism>
<proteinExistence type="predicted"/>
<accession>A0A923LXI9</accession>
<dbReference type="AlphaFoldDB" id="A0A923LXI9"/>
<dbReference type="Proteomes" id="UP000606499">
    <property type="component" value="Unassembled WGS sequence"/>
</dbReference>
<reference evidence="2" key="1">
    <citation type="submission" date="2020-08" db="EMBL/GenBank/DDBJ databases">
        <title>Genome public.</title>
        <authorList>
            <person name="Liu C."/>
            <person name="Sun Q."/>
        </authorList>
    </citation>
    <scope>NUCLEOTIDE SEQUENCE</scope>
    <source>
        <strain evidence="2">NSJ-28</strain>
    </source>
</reference>
<evidence type="ECO:0000256" key="1">
    <source>
        <dbReference type="SAM" id="MobiDB-lite"/>
    </source>
</evidence>
<comment type="caution">
    <text evidence="2">The sequence shown here is derived from an EMBL/GenBank/DDBJ whole genome shotgun (WGS) entry which is preliminary data.</text>
</comment>
<dbReference type="EMBL" id="JACOPL010000012">
    <property type="protein sequence ID" value="MBC5726231.1"/>
    <property type="molecule type" value="Genomic_DNA"/>
</dbReference>
<gene>
    <name evidence="2" type="ORF">H8S45_12290</name>
</gene>